<dbReference type="PROSITE" id="PS00396">
    <property type="entry name" value="TOPO_IA_1"/>
    <property type="match status" value="1"/>
</dbReference>
<dbReference type="Gene3D" id="3.40.50.140">
    <property type="match status" value="1"/>
</dbReference>
<dbReference type="SMART" id="SM00493">
    <property type="entry name" value="TOPRIM"/>
    <property type="match status" value="1"/>
</dbReference>
<dbReference type="RefSeq" id="WP_191617594.1">
    <property type="nucleotide sequence ID" value="NZ_JACYFG010000036.1"/>
</dbReference>
<feature type="region of interest" description="Disordered" evidence="13">
    <location>
        <begin position="821"/>
        <end position="846"/>
    </location>
</feature>
<comment type="similarity">
    <text evidence="2">Belongs to the type IA topoisomerase family.</text>
</comment>
<keyword evidence="17" id="KW-1185">Reference proteome</keyword>
<dbReference type="SUPFAM" id="SSF56712">
    <property type="entry name" value="Prokaryotic type I DNA topoisomerase"/>
    <property type="match status" value="1"/>
</dbReference>
<dbReference type="PROSITE" id="PS50880">
    <property type="entry name" value="TOPRIM"/>
    <property type="match status" value="1"/>
</dbReference>
<keyword evidence="7" id="KW-0238">DNA-binding</keyword>
<dbReference type="Pfam" id="PF13342">
    <property type="entry name" value="Toprim_Crpt"/>
    <property type="match status" value="2"/>
</dbReference>
<dbReference type="PROSITE" id="PS52039">
    <property type="entry name" value="TOPO_IA_2"/>
    <property type="match status" value="1"/>
</dbReference>
<dbReference type="SMART" id="SM00437">
    <property type="entry name" value="TOP1Ac"/>
    <property type="match status" value="1"/>
</dbReference>
<evidence type="ECO:0000256" key="9">
    <source>
        <dbReference type="ARBA" id="ARBA00030003"/>
    </source>
</evidence>
<gene>
    <name evidence="16" type="ORF">IEN85_13415</name>
</gene>
<dbReference type="InterPro" id="IPR000380">
    <property type="entry name" value="Topo_IA"/>
</dbReference>
<protein>
    <recommendedName>
        <fullName evidence="3">DNA topoisomerase</fullName>
        <ecNumber evidence="3">5.6.2.1</ecNumber>
    </recommendedName>
    <alternativeName>
        <fullName evidence="12">Omega-protein</fullName>
    </alternativeName>
    <alternativeName>
        <fullName evidence="11">Relaxing enzyme</fullName>
    </alternativeName>
    <alternativeName>
        <fullName evidence="9">Swivelase</fullName>
    </alternativeName>
    <alternativeName>
        <fullName evidence="10">Untwisting enzyme</fullName>
    </alternativeName>
</protein>
<dbReference type="InterPro" id="IPR003602">
    <property type="entry name" value="Topo_IA_DNA-bd_dom"/>
</dbReference>
<dbReference type="InterPro" id="IPR023406">
    <property type="entry name" value="Topo_IA_AS"/>
</dbReference>
<evidence type="ECO:0000259" key="15">
    <source>
        <dbReference type="PROSITE" id="PS52039"/>
    </source>
</evidence>
<evidence type="ECO:0000256" key="2">
    <source>
        <dbReference type="ARBA" id="ARBA00009446"/>
    </source>
</evidence>
<dbReference type="Gene3D" id="1.10.290.10">
    <property type="entry name" value="Topoisomerase I, domain 4"/>
    <property type="match status" value="1"/>
</dbReference>
<dbReference type="CDD" id="cd03362">
    <property type="entry name" value="TOPRIM_TopoIA_TopoIII"/>
    <property type="match status" value="1"/>
</dbReference>
<evidence type="ECO:0000256" key="3">
    <source>
        <dbReference type="ARBA" id="ARBA00012891"/>
    </source>
</evidence>
<evidence type="ECO:0000313" key="17">
    <source>
        <dbReference type="Proteomes" id="UP000622317"/>
    </source>
</evidence>
<dbReference type="Gene3D" id="2.70.20.10">
    <property type="entry name" value="Topoisomerase I, domain 3"/>
    <property type="match status" value="1"/>
</dbReference>
<dbReference type="InterPro" id="IPR006171">
    <property type="entry name" value="TOPRIM_dom"/>
</dbReference>
<comment type="catalytic activity">
    <reaction evidence="1">
        <text>ATP-independent breakage of single-stranded DNA, followed by passage and rejoining.</text>
        <dbReference type="EC" id="5.6.2.1"/>
    </reaction>
</comment>
<keyword evidence="8" id="KW-0413">Isomerase</keyword>
<accession>A0A927II83</accession>
<dbReference type="Pfam" id="PF01751">
    <property type="entry name" value="Toprim"/>
    <property type="match status" value="1"/>
</dbReference>
<evidence type="ECO:0000256" key="10">
    <source>
        <dbReference type="ARBA" id="ARBA00031985"/>
    </source>
</evidence>
<dbReference type="GO" id="GO:0003917">
    <property type="term" value="F:DNA topoisomerase type I (single strand cut, ATP-independent) activity"/>
    <property type="evidence" value="ECO:0007669"/>
    <property type="project" value="UniProtKB-EC"/>
</dbReference>
<dbReference type="Pfam" id="PF01131">
    <property type="entry name" value="Topoisom_bac"/>
    <property type="match status" value="1"/>
</dbReference>
<feature type="domain" description="Topo IA-type catalytic" evidence="15">
    <location>
        <begin position="153"/>
        <end position="610"/>
    </location>
</feature>
<dbReference type="InterPro" id="IPR013824">
    <property type="entry name" value="Topo_IA_cen_sub1"/>
</dbReference>
<evidence type="ECO:0000256" key="13">
    <source>
        <dbReference type="SAM" id="MobiDB-lite"/>
    </source>
</evidence>
<dbReference type="PANTHER" id="PTHR11390:SF21">
    <property type="entry name" value="DNA TOPOISOMERASE 3-ALPHA"/>
    <property type="match status" value="1"/>
</dbReference>
<name>A0A927II83_9BACT</name>
<dbReference type="GO" id="GO:0003677">
    <property type="term" value="F:DNA binding"/>
    <property type="evidence" value="ECO:0007669"/>
    <property type="project" value="UniProtKB-KW"/>
</dbReference>
<dbReference type="InterPro" id="IPR023405">
    <property type="entry name" value="Topo_IA_core_domain"/>
</dbReference>
<evidence type="ECO:0000256" key="8">
    <source>
        <dbReference type="ARBA" id="ARBA00023235"/>
    </source>
</evidence>
<evidence type="ECO:0000256" key="5">
    <source>
        <dbReference type="ARBA" id="ARBA00022842"/>
    </source>
</evidence>
<sequence length="846" mass="95660">MKSLVIAEKPSVARDLCKAVGGKFAKHDEYFESDEYVITSAVGHIVELCMPEDYDKRDAFWRLANLPIIPEQFKLKPIEKTESKFKSIKKLMKRKDIGTVINACDAGREGELIFSYVYKLTKSKLPVKRLWMLSMTPAAIRQAFKDLRDGEEMQNLADAAQSRSEADWLIGINCTRGVTKRLYGSRAGNVAGVGRVQTPTLAIVVERERLIESFEPRDYWRIVTDFGITNGSYQGVYQKPDFKKGDDEHNRIDRIWDEEEANKIAAALEGNPGALVSEEKKKSRQAAQRLYDLTTLQREANNRFGFSARRTLQLAQSLYEKHKMITYPRTDSRALPEDYPDTVRSTLKNLESSLGEIATRPVSNNWINPKDKRVFNNKQVSDHFAIIPTPDSQKKLNDDEAKIYDMISRRFVSIFYPSAEFNVTTRISEVQGHNFKTEGKVLVSPGWLEVYGKSVTVAGVDDTLPALSEQDGEPAKAQVEGYEKIAEQTKPPPRYTEATLLSAMEGAGKLVEDDELADAMKEGGLGTPATRAQIIERLIAERYIERDHRALCPTPKAETLLDFLTCINAEVLTKPELTGEWEYKLHKIEDGELDREVFVKEIIGMTEKIVDSIKNFQENDDDLLPSELKSPIDGQPLFESMRAFKTKGDKKPEEGEKDTRFAIYKIIGNRKMEVEELKELLEKGKVGPIDNFRSKSGKPYSANLYLDPETHRVKFDFGNGDGDSGTVDFSTMTPVAKCPRTGGDVFETPAAYVVRVMEGDKETTPIRVSRKILDREIPLEQMMKLLTDGKTDLLDKFWSKRTKRPFDAYLTLQKSGQTKFEFPPRAAKKATKKAAKKAAKKVAETD</sequence>
<dbReference type="Gene3D" id="1.10.460.10">
    <property type="entry name" value="Topoisomerase I, domain 2"/>
    <property type="match status" value="1"/>
</dbReference>
<dbReference type="Proteomes" id="UP000622317">
    <property type="component" value="Unassembled WGS sequence"/>
</dbReference>
<evidence type="ECO:0000256" key="11">
    <source>
        <dbReference type="ARBA" id="ARBA00032235"/>
    </source>
</evidence>
<reference evidence="16" key="1">
    <citation type="submission" date="2020-09" db="EMBL/GenBank/DDBJ databases">
        <title>Pelagicoccus enzymogenes sp. nov. with an EPS production, isolated from marine sediment.</title>
        <authorList>
            <person name="Feng X."/>
        </authorList>
    </citation>
    <scope>NUCLEOTIDE SEQUENCE</scope>
    <source>
        <strain evidence="16">NFK12</strain>
    </source>
</reference>
<dbReference type="InterPro" id="IPR013497">
    <property type="entry name" value="Topo_IA_cen"/>
</dbReference>
<evidence type="ECO:0000256" key="12">
    <source>
        <dbReference type="ARBA" id="ARBA00032877"/>
    </source>
</evidence>
<dbReference type="NCBIfam" id="NF005829">
    <property type="entry name" value="PRK07726.1"/>
    <property type="match status" value="1"/>
</dbReference>
<keyword evidence="6" id="KW-0799">Topoisomerase</keyword>
<comment type="caution">
    <text evidence="16">The sequence shown here is derived from an EMBL/GenBank/DDBJ whole genome shotgun (WGS) entry which is preliminary data.</text>
</comment>
<dbReference type="GO" id="GO:0043597">
    <property type="term" value="C:cytoplasmic replication fork"/>
    <property type="evidence" value="ECO:0007669"/>
    <property type="project" value="TreeGrafter"/>
</dbReference>
<evidence type="ECO:0000259" key="14">
    <source>
        <dbReference type="PROSITE" id="PS50880"/>
    </source>
</evidence>
<dbReference type="InterPro" id="IPR013825">
    <property type="entry name" value="Topo_IA_cen_sub2"/>
</dbReference>
<evidence type="ECO:0000313" key="16">
    <source>
        <dbReference type="EMBL" id="MBD5780493.1"/>
    </source>
</evidence>
<evidence type="ECO:0000256" key="6">
    <source>
        <dbReference type="ARBA" id="ARBA00023029"/>
    </source>
</evidence>
<dbReference type="EC" id="5.6.2.1" evidence="3"/>
<dbReference type="SMART" id="SM00436">
    <property type="entry name" value="TOP1Bc"/>
    <property type="match status" value="1"/>
</dbReference>
<organism evidence="16 17">
    <name type="scientific">Pelagicoccus enzymogenes</name>
    <dbReference type="NCBI Taxonomy" id="2773457"/>
    <lineage>
        <taxon>Bacteria</taxon>
        <taxon>Pseudomonadati</taxon>
        <taxon>Verrucomicrobiota</taxon>
        <taxon>Opitutia</taxon>
        <taxon>Puniceicoccales</taxon>
        <taxon>Pelagicoccaceae</taxon>
        <taxon>Pelagicoccus</taxon>
    </lineage>
</organism>
<dbReference type="InterPro" id="IPR005738">
    <property type="entry name" value="TopoIII"/>
</dbReference>
<dbReference type="InterPro" id="IPR013826">
    <property type="entry name" value="Topo_IA_cen_sub3"/>
</dbReference>
<evidence type="ECO:0000256" key="7">
    <source>
        <dbReference type="ARBA" id="ARBA00023125"/>
    </source>
</evidence>
<dbReference type="NCBIfam" id="NF006032">
    <property type="entry name" value="PRK08173.1"/>
    <property type="match status" value="1"/>
</dbReference>
<dbReference type="EMBL" id="JACYFG010000036">
    <property type="protein sequence ID" value="MBD5780493.1"/>
    <property type="molecule type" value="Genomic_DNA"/>
</dbReference>
<dbReference type="InterPro" id="IPR034144">
    <property type="entry name" value="TOPRIM_TopoIII"/>
</dbReference>
<dbReference type="PANTHER" id="PTHR11390">
    <property type="entry name" value="PROKARYOTIC DNA TOPOISOMERASE"/>
    <property type="match status" value="1"/>
</dbReference>
<evidence type="ECO:0000256" key="4">
    <source>
        <dbReference type="ARBA" id="ARBA00022723"/>
    </source>
</evidence>
<dbReference type="CDD" id="cd00186">
    <property type="entry name" value="TOP1Ac"/>
    <property type="match status" value="1"/>
</dbReference>
<dbReference type="InterPro" id="IPR003601">
    <property type="entry name" value="Topo_IA_2"/>
</dbReference>
<keyword evidence="4" id="KW-0479">Metal-binding</keyword>
<proteinExistence type="inferred from homology"/>
<feature type="compositionally biased region" description="Basic residues" evidence="13">
    <location>
        <begin position="826"/>
        <end position="840"/>
    </location>
</feature>
<dbReference type="NCBIfam" id="TIGR01056">
    <property type="entry name" value="topB"/>
    <property type="match status" value="1"/>
</dbReference>
<dbReference type="AlphaFoldDB" id="A0A927II83"/>
<dbReference type="PRINTS" id="PR00417">
    <property type="entry name" value="PRTPISMRASEI"/>
</dbReference>
<dbReference type="GO" id="GO:0006281">
    <property type="term" value="P:DNA repair"/>
    <property type="evidence" value="ECO:0007669"/>
    <property type="project" value="TreeGrafter"/>
</dbReference>
<keyword evidence="5" id="KW-0460">Magnesium</keyword>
<evidence type="ECO:0000256" key="1">
    <source>
        <dbReference type="ARBA" id="ARBA00000213"/>
    </source>
</evidence>
<feature type="domain" description="Toprim" evidence="14">
    <location>
        <begin position="2"/>
        <end position="136"/>
    </location>
</feature>
<dbReference type="GO" id="GO:0006265">
    <property type="term" value="P:DNA topological change"/>
    <property type="evidence" value="ECO:0007669"/>
    <property type="project" value="InterPro"/>
</dbReference>
<dbReference type="GO" id="GO:0046872">
    <property type="term" value="F:metal ion binding"/>
    <property type="evidence" value="ECO:0007669"/>
    <property type="project" value="UniProtKB-KW"/>
</dbReference>
<dbReference type="GO" id="GO:0006310">
    <property type="term" value="P:DNA recombination"/>
    <property type="evidence" value="ECO:0007669"/>
    <property type="project" value="TreeGrafter"/>
</dbReference>
<dbReference type="InterPro" id="IPR025589">
    <property type="entry name" value="Toprim_C_rpt"/>
</dbReference>